<dbReference type="NCBIfam" id="TIGR02258">
    <property type="entry name" value="2_5_ligase"/>
    <property type="match status" value="1"/>
</dbReference>
<dbReference type="InterPro" id="IPR009097">
    <property type="entry name" value="Cyclic_Pdiesterase"/>
</dbReference>
<proteinExistence type="inferred from homology"/>
<organism evidence="3 4">
    <name type="scientific">Halocatena salina</name>
    <dbReference type="NCBI Taxonomy" id="2934340"/>
    <lineage>
        <taxon>Archaea</taxon>
        <taxon>Methanobacteriati</taxon>
        <taxon>Methanobacteriota</taxon>
        <taxon>Stenosarchaea group</taxon>
        <taxon>Halobacteria</taxon>
        <taxon>Halobacteriales</taxon>
        <taxon>Natronomonadaceae</taxon>
        <taxon>Halocatena</taxon>
    </lineage>
</organism>
<dbReference type="GeneID" id="71928322"/>
<protein>
    <recommendedName>
        <fullName evidence="2">RNA 2',3'-cyclic phosphodiesterase</fullName>
        <shortName evidence="2">RNA 2',3'-CPDase</shortName>
        <ecNumber evidence="2">3.1.4.58</ecNumber>
    </recommendedName>
</protein>
<sequence>MRLFISIDLDTVDELQAAQAPFEALSGIRTVDPEQVHFTLKFIGEMDEQRLPDLQTALSEAIADAGVQPFDVAVGGYGAFPSHDYINVIWVGVRDGNRQFHHLHDAIEQRTVDLGVEPADHSFTPHATIARMDHAAEKTRVQTVLKERDPDVGSTHVSAVELIESRRTPSGPQYRTVHTVGL</sequence>
<keyword evidence="1 2" id="KW-0378">Hydrolase</keyword>
<dbReference type="SUPFAM" id="SSF55144">
    <property type="entry name" value="LigT-like"/>
    <property type="match status" value="1"/>
</dbReference>
<dbReference type="GO" id="GO:0004113">
    <property type="term" value="F:2',3'-cyclic-nucleotide 3'-phosphodiesterase activity"/>
    <property type="evidence" value="ECO:0007669"/>
    <property type="project" value="InterPro"/>
</dbReference>
<dbReference type="Gene3D" id="3.90.1140.10">
    <property type="entry name" value="Cyclic phosphodiesterase"/>
    <property type="match status" value="1"/>
</dbReference>
<feature type="active site" description="Proton acceptor" evidence="2">
    <location>
        <position position="126"/>
    </location>
</feature>
<evidence type="ECO:0000256" key="2">
    <source>
        <dbReference type="HAMAP-Rule" id="MF_01940"/>
    </source>
</evidence>
<dbReference type="AlphaFoldDB" id="A0A8T9ZZJ0"/>
<dbReference type="EC" id="3.1.4.58" evidence="2"/>
<feature type="active site" description="Proton donor" evidence="2">
    <location>
        <position position="37"/>
    </location>
</feature>
<dbReference type="RefSeq" id="WP_247992906.1">
    <property type="nucleotide sequence ID" value="NZ_CP096019.1"/>
</dbReference>
<comment type="catalytic activity">
    <reaction evidence="2">
        <text>a 3'-end 2',3'-cyclophospho-ribonucleotide-RNA + H2O = a 3'-end 2'-phospho-ribonucleotide-RNA + H(+)</text>
        <dbReference type="Rhea" id="RHEA:11828"/>
        <dbReference type="Rhea" id="RHEA-COMP:10464"/>
        <dbReference type="Rhea" id="RHEA-COMP:17353"/>
        <dbReference type="ChEBI" id="CHEBI:15377"/>
        <dbReference type="ChEBI" id="CHEBI:15378"/>
        <dbReference type="ChEBI" id="CHEBI:83064"/>
        <dbReference type="ChEBI" id="CHEBI:173113"/>
        <dbReference type="EC" id="3.1.4.58"/>
    </reaction>
</comment>
<dbReference type="GO" id="GO:0008664">
    <property type="term" value="F:RNA 2',3'-cyclic 3'-phosphodiesterase activity"/>
    <property type="evidence" value="ECO:0007669"/>
    <property type="project" value="UniProtKB-EC"/>
</dbReference>
<evidence type="ECO:0000313" key="4">
    <source>
        <dbReference type="Proteomes" id="UP000831768"/>
    </source>
</evidence>
<gene>
    <name evidence="3" type="primary">thpR</name>
    <name evidence="3" type="ORF">MW046_09705</name>
</gene>
<name>A0A8T9ZZJ0_9EURY</name>
<reference evidence="3" key="1">
    <citation type="submission" date="2022-04" db="EMBL/GenBank/DDBJ databases">
        <title>Halocatena sp. nov., isolated from a salt lake.</title>
        <authorList>
            <person name="Cui H.-L."/>
        </authorList>
    </citation>
    <scope>NUCLEOTIDE SEQUENCE</scope>
    <source>
        <strain evidence="3">AD-1</strain>
    </source>
</reference>
<feature type="short sequence motif" description="HXTX 1" evidence="2">
    <location>
        <begin position="37"/>
        <end position="40"/>
    </location>
</feature>
<dbReference type="InterPro" id="IPR004175">
    <property type="entry name" value="RNA_CPDase"/>
</dbReference>
<comment type="similarity">
    <text evidence="2">Belongs to the 2H phosphoesterase superfamily. ThpR family.</text>
</comment>
<dbReference type="KEGG" id="haad:MW046_09705"/>
<dbReference type="PANTHER" id="PTHR35561:SF1">
    <property type="entry name" value="RNA 2',3'-CYCLIC PHOSPHODIESTERASE"/>
    <property type="match status" value="1"/>
</dbReference>
<comment type="function">
    <text evidence="2">Hydrolyzes RNA 2',3'-cyclic phosphodiester to an RNA 2'-phosphomonoester.</text>
</comment>
<feature type="short sequence motif" description="HXTX 2" evidence="2">
    <location>
        <begin position="126"/>
        <end position="129"/>
    </location>
</feature>
<dbReference type="PANTHER" id="PTHR35561">
    <property type="entry name" value="RNA 2',3'-CYCLIC PHOSPHODIESTERASE"/>
    <property type="match status" value="1"/>
</dbReference>
<dbReference type="Pfam" id="PF13563">
    <property type="entry name" value="2_5_RNA_ligase2"/>
    <property type="match status" value="1"/>
</dbReference>
<evidence type="ECO:0000313" key="3">
    <source>
        <dbReference type="EMBL" id="UPM42231.1"/>
    </source>
</evidence>
<accession>A0A8T9ZZJ0</accession>
<keyword evidence="4" id="KW-1185">Reference proteome</keyword>
<dbReference type="Proteomes" id="UP000831768">
    <property type="component" value="Chromosome"/>
</dbReference>
<evidence type="ECO:0000256" key="1">
    <source>
        <dbReference type="ARBA" id="ARBA00022801"/>
    </source>
</evidence>
<dbReference type="HAMAP" id="MF_01940">
    <property type="entry name" value="RNA_CPDase"/>
    <property type="match status" value="1"/>
</dbReference>
<dbReference type="EMBL" id="CP096019">
    <property type="protein sequence ID" value="UPM42231.1"/>
    <property type="molecule type" value="Genomic_DNA"/>
</dbReference>